<comment type="pathway">
    <text evidence="3 18">Phospholipid metabolism; CDP-diacylglycerol biosynthesis; CDP-diacylglycerol from sn-glycerol 3-phosphate: step 3/3.</text>
</comment>
<evidence type="ECO:0000256" key="11">
    <source>
        <dbReference type="ARBA" id="ARBA00022692"/>
    </source>
</evidence>
<dbReference type="GO" id="GO:0016024">
    <property type="term" value="P:CDP-diacylglycerol biosynthetic process"/>
    <property type="evidence" value="ECO:0007669"/>
    <property type="project" value="UniProtKB-UniPathway"/>
</dbReference>
<feature type="transmembrane region" description="Helical" evidence="19">
    <location>
        <begin position="90"/>
        <end position="108"/>
    </location>
</feature>
<dbReference type="EMBL" id="LT629695">
    <property type="protein sequence ID" value="SDH94556.1"/>
    <property type="molecule type" value="Genomic_DNA"/>
</dbReference>
<evidence type="ECO:0000256" key="9">
    <source>
        <dbReference type="ARBA" id="ARBA00022516"/>
    </source>
</evidence>
<evidence type="ECO:0000256" key="6">
    <source>
        <dbReference type="ARBA" id="ARBA00012487"/>
    </source>
</evidence>
<dbReference type="UniPathway" id="UPA00557">
    <property type="reaction ID" value="UER00614"/>
</dbReference>
<evidence type="ECO:0000313" key="21">
    <source>
        <dbReference type="Proteomes" id="UP000198822"/>
    </source>
</evidence>
<feature type="transmembrane region" description="Helical" evidence="19">
    <location>
        <begin position="64"/>
        <end position="83"/>
    </location>
</feature>
<evidence type="ECO:0000256" key="12">
    <source>
        <dbReference type="ARBA" id="ARBA00022695"/>
    </source>
</evidence>
<organism evidence="20 21">
    <name type="scientific">Agrococcus jejuensis</name>
    <dbReference type="NCBI Taxonomy" id="399736"/>
    <lineage>
        <taxon>Bacteria</taxon>
        <taxon>Bacillati</taxon>
        <taxon>Actinomycetota</taxon>
        <taxon>Actinomycetes</taxon>
        <taxon>Micrococcales</taxon>
        <taxon>Microbacteriaceae</taxon>
        <taxon>Agrococcus</taxon>
    </lineage>
</organism>
<gene>
    <name evidence="20" type="ORF">SAMN04489720_2963</name>
</gene>
<feature type="transmembrane region" description="Helical" evidence="19">
    <location>
        <begin position="114"/>
        <end position="131"/>
    </location>
</feature>
<accession>A0A1G8GJQ1</accession>
<evidence type="ECO:0000256" key="14">
    <source>
        <dbReference type="ARBA" id="ARBA00023098"/>
    </source>
</evidence>
<dbReference type="GO" id="GO:0004605">
    <property type="term" value="F:phosphatidate cytidylyltransferase activity"/>
    <property type="evidence" value="ECO:0007669"/>
    <property type="project" value="UniProtKB-EC"/>
</dbReference>
<reference evidence="21" key="1">
    <citation type="submission" date="2016-10" db="EMBL/GenBank/DDBJ databases">
        <authorList>
            <person name="Varghese N."/>
            <person name="Submissions S."/>
        </authorList>
    </citation>
    <scope>NUCLEOTIDE SEQUENCE [LARGE SCALE GENOMIC DNA]</scope>
    <source>
        <strain evidence="21">DSM 22002</strain>
    </source>
</reference>
<feature type="transmembrane region" description="Helical" evidence="19">
    <location>
        <begin position="215"/>
        <end position="236"/>
    </location>
</feature>
<dbReference type="PROSITE" id="PS01315">
    <property type="entry name" value="CDS"/>
    <property type="match status" value="1"/>
</dbReference>
<dbReference type="STRING" id="399736.SAMN04489720_2963"/>
<comment type="pathway">
    <text evidence="4">Lipid metabolism.</text>
</comment>
<sequence>MAERDPHRIEAQIQAQIHAAREQIEAANERANARAGRNLPVAIGLGVVLGVLLLASLLLFKGLFVIFCSVLVAFTLYELASALRFAGRDVPRIPLVVLGVGLQGATWFWGAAGLWYGTLLAIAVIALYRLAEVAVAPSTRTGARAIATDISASAFCIAYCGVLGAFSVLLTKQEHGEWWTLGFLVLAIVNDTGALASGVLFGRTKLAPRISPGKTWEGFAGAGVLVVAAAIAYGILALDVPWWYGVIIGLVILTTATVGDLAESLIKRDLGIKDIGTFLPGHGGFLDRLDSSLPSAVVMYALYEIARLAGL</sequence>
<keyword evidence="17" id="KW-1208">Phospholipid metabolism</keyword>
<feature type="transmembrane region" description="Helical" evidence="19">
    <location>
        <begin position="242"/>
        <end position="262"/>
    </location>
</feature>
<keyword evidence="8" id="KW-1003">Cell membrane</keyword>
<evidence type="ECO:0000256" key="2">
    <source>
        <dbReference type="ARBA" id="ARBA00004651"/>
    </source>
</evidence>
<keyword evidence="11 18" id="KW-0812">Transmembrane</keyword>
<evidence type="ECO:0000256" key="3">
    <source>
        <dbReference type="ARBA" id="ARBA00005119"/>
    </source>
</evidence>
<dbReference type="PANTHER" id="PTHR46382:SF1">
    <property type="entry name" value="PHOSPHATIDATE CYTIDYLYLTRANSFERASE"/>
    <property type="match status" value="1"/>
</dbReference>
<dbReference type="Proteomes" id="UP000198822">
    <property type="component" value="Chromosome I"/>
</dbReference>
<dbReference type="PANTHER" id="PTHR46382">
    <property type="entry name" value="PHOSPHATIDATE CYTIDYLYLTRANSFERASE"/>
    <property type="match status" value="1"/>
</dbReference>
<feature type="transmembrane region" description="Helical" evidence="19">
    <location>
        <begin position="143"/>
        <end position="166"/>
    </location>
</feature>
<evidence type="ECO:0000256" key="8">
    <source>
        <dbReference type="ARBA" id="ARBA00022475"/>
    </source>
</evidence>
<evidence type="ECO:0000313" key="20">
    <source>
        <dbReference type="EMBL" id="SDH94556.1"/>
    </source>
</evidence>
<comment type="similarity">
    <text evidence="5 18">Belongs to the CDS family.</text>
</comment>
<feature type="transmembrane region" description="Helical" evidence="19">
    <location>
        <begin position="178"/>
        <end position="203"/>
    </location>
</feature>
<evidence type="ECO:0000256" key="15">
    <source>
        <dbReference type="ARBA" id="ARBA00023136"/>
    </source>
</evidence>
<keyword evidence="10 18" id="KW-0808">Transferase</keyword>
<keyword evidence="9" id="KW-0444">Lipid biosynthesis</keyword>
<evidence type="ECO:0000256" key="17">
    <source>
        <dbReference type="ARBA" id="ARBA00023264"/>
    </source>
</evidence>
<keyword evidence="14" id="KW-0443">Lipid metabolism</keyword>
<protein>
    <recommendedName>
        <fullName evidence="7 18">Phosphatidate cytidylyltransferase</fullName>
        <ecNumber evidence="6 18">2.7.7.41</ecNumber>
    </recommendedName>
</protein>
<dbReference type="GO" id="GO:0005886">
    <property type="term" value="C:plasma membrane"/>
    <property type="evidence" value="ECO:0007669"/>
    <property type="project" value="UniProtKB-SubCell"/>
</dbReference>
<evidence type="ECO:0000256" key="19">
    <source>
        <dbReference type="SAM" id="Phobius"/>
    </source>
</evidence>
<keyword evidence="12 18" id="KW-0548">Nucleotidyltransferase</keyword>
<keyword evidence="13 19" id="KW-1133">Transmembrane helix</keyword>
<evidence type="ECO:0000256" key="1">
    <source>
        <dbReference type="ARBA" id="ARBA00001698"/>
    </source>
</evidence>
<evidence type="ECO:0000256" key="5">
    <source>
        <dbReference type="ARBA" id="ARBA00010185"/>
    </source>
</evidence>
<dbReference type="Pfam" id="PF01148">
    <property type="entry name" value="CTP_transf_1"/>
    <property type="match status" value="1"/>
</dbReference>
<proteinExistence type="inferred from homology"/>
<dbReference type="AlphaFoldDB" id="A0A1G8GJQ1"/>
<evidence type="ECO:0000256" key="13">
    <source>
        <dbReference type="ARBA" id="ARBA00022989"/>
    </source>
</evidence>
<comment type="catalytic activity">
    <reaction evidence="1 18">
        <text>a 1,2-diacyl-sn-glycero-3-phosphate + CTP + H(+) = a CDP-1,2-diacyl-sn-glycerol + diphosphate</text>
        <dbReference type="Rhea" id="RHEA:16229"/>
        <dbReference type="ChEBI" id="CHEBI:15378"/>
        <dbReference type="ChEBI" id="CHEBI:33019"/>
        <dbReference type="ChEBI" id="CHEBI:37563"/>
        <dbReference type="ChEBI" id="CHEBI:58332"/>
        <dbReference type="ChEBI" id="CHEBI:58608"/>
        <dbReference type="EC" id="2.7.7.41"/>
    </reaction>
</comment>
<keyword evidence="21" id="KW-1185">Reference proteome</keyword>
<evidence type="ECO:0000256" key="10">
    <source>
        <dbReference type="ARBA" id="ARBA00022679"/>
    </source>
</evidence>
<keyword evidence="16" id="KW-0594">Phospholipid biosynthesis</keyword>
<evidence type="ECO:0000256" key="4">
    <source>
        <dbReference type="ARBA" id="ARBA00005189"/>
    </source>
</evidence>
<name>A0A1G8GJQ1_9MICO</name>
<evidence type="ECO:0000256" key="18">
    <source>
        <dbReference type="RuleBase" id="RU003938"/>
    </source>
</evidence>
<evidence type="ECO:0000256" key="7">
    <source>
        <dbReference type="ARBA" id="ARBA00019373"/>
    </source>
</evidence>
<dbReference type="EC" id="2.7.7.41" evidence="6 18"/>
<evidence type="ECO:0000256" key="16">
    <source>
        <dbReference type="ARBA" id="ARBA00023209"/>
    </source>
</evidence>
<feature type="transmembrane region" description="Helical" evidence="19">
    <location>
        <begin position="39"/>
        <end position="58"/>
    </location>
</feature>
<dbReference type="RefSeq" id="WP_231945073.1">
    <property type="nucleotide sequence ID" value="NZ_LT629695.1"/>
</dbReference>
<comment type="subcellular location">
    <subcellularLocation>
        <location evidence="2">Cell membrane</location>
        <topology evidence="2">Multi-pass membrane protein</topology>
    </subcellularLocation>
</comment>
<keyword evidence="15 19" id="KW-0472">Membrane</keyword>
<dbReference type="InterPro" id="IPR000374">
    <property type="entry name" value="PC_trans"/>
</dbReference>